<feature type="region of interest" description="Disordered" evidence="1">
    <location>
        <begin position="64"/>
        <end position="90"/>
    </location>
</feature>
<evidence type="ECO:0008006" key="6">
    <source>
        <dbReference type="Google" id="ProtNLM"/>
    </source>
</evidence>
<evidence type="ECO:0000313" key="5">
    <source>
        <dbReference type="Proteomes" id="UP001358417"/>
    </source>
</evidence>
<feature type="region of interest" description="Disordered" evidence="1">
    <location>
        <begin position="203"/>
        <end position="233"/>
    </location>
</feature>
<feature type="compositionally biased region" description="Basic and acidic residues" evidence="1">
    <location>
        <begin position="215"/>
        <end position="224"/>
    </location>
</feature>
<feature type="region of interest" description="Disordered" evidence="1">
    <location>
        <begin position="164"/>
        <end position="189"/>
    </location>
</feature>
<evidence type="ECO:0000313" key="4">
    <source>
        <dbReference type="EMBL" id="KAK5061116.1"/>
    </source>
</evidence>
<sequence>MPETNGISSSHDNDTIAIATSHLGKRKRTVSPEPTTPSEKPRDASLHETLQKVLHVFRKHDTKPSLLKYPLPPSASDSPSVKKARLTESEVTNDTIEQRILTERYHSLDALSEDVNTAKNALLNEFSSVTPNGQVEHVTVPDVDLKMQASNLVTLVLNCLKEPSPSLLPNGGTSSGDAKDLDGPIQSNPRSCQVLSLRTQTHGQTPLLYSGLQNKGEENNHEGDTSSADDGLALPNGFELTDFAALNAVIKPQKLAPRTFGEVFGSHASAHVTPLDEPKPSRNSTRSKELNFLPVAGISKNPSKSKIDYKDAELSIGKWITNRFSNSRNPSLSTTTLHRSEKASQARSADDEEALFRSAYSSFAPTSDNTDAVISSEDMAQYWWRKSGVRKLSTSFSTPDTNGNGKEEITPEIQDFENILENWIPAQNEGFPSTEVKEINDANDLLEEVSELIQTLSSYQRNRSLDGSGRIPEPSEAEFDVFALLRTQLRLLVDALPPFAIAKLNGDQLEELNISTNLLVNAPEYAGTGQLDEYASSRKRISAAAAAAVAPSRPAVPPQVRPSYVPPQASTPTFNVQARSYNASIPAATPYGMRPATNYQTPASARPPYTQTPYQSQTTSYNANRATIQQYQRALSNGVGGYAGTPGQAQTPTLAQRPTQPGYQQRAQDSAMALLGRSGSGSPQKPLMNGQTYTPRGLTQTQYSYQRPNSGTPATPTYAKVAAVRYEGAVDTKNGDLGSTGRGQAPGNSQPQSPAVAAAAAMSQSQTVEVSR</sequence>
<feature type="domain" description="DUF7785" evidence="2">
    <location>
        <begin position="440"/>
        <end position="520"/>
    </location>
</feature>
<dbReference type="EMBL" id="JAVRRD010000003">
    <property type="protein sequence ID" value="KAK5061116.1"/>
    <property type="molecule type" value="Genomic_DNA"/>
</dbReference>
<evidence type="ECO:0000259" key="2">
    <source>
        <dbReference type="Pfam" id="PF25009"/>
    </source>
</evidence>
<accession>A0AAV9NKP0</accession>
<feature type="domain" description="DUF7877" evidence="3">
    <location>
        <begin position="46"/>
        <end position="154"/>
    </location>
</feature>
<feature type="region of interest" description="Disordered" evidence="1">
    <location>
        <begin position="328"/>
        <end position="350"/>
    </location>
</feature>
<dbReference type="Pfam" id="PF25289">
    <property type="entry name" value="DUF7877"/>
    <property type="match status" value="1"/>
</dbReference>
<evidence type="ECO:0000259" key="3">
    <source>
        <dbReference type="Pfam" id="PF25289"/>
    </source>
</evidence>
<feature type="compositionally biased region" description="Low complexity" evidence="1">
    <location>
        <begin position="749"/>
        <end position="766"/>
    </location>
</feature>
<evidence type="ECO:0000256" key="1">
    <source>
        <dbReference type="SAM" id="MobiDB-lite"/>
    </source>
</evidence>
<feature type="compositionally biased region" description="Polar residues" evidence="1">
    <location>
        <begin position="1"/>
        <end position="10"/>
    </location>
</feature>
<feature type="region of interest" description="Disordered" evidence="1">
    <location>
        <begin position="1"/>
        <end position="46"/>
    </location>
</feature>
<proteinExistence type="predicted"/>
<feature type="region of interest" description="Disordered" evidence="1">
    <location>
        <begin position="731"/>
        <end position="772"/>
    </location>
</feature>
<dbReference type="InterPro" id="IPR057199">
    <property type="entry name" value="DUF7877"/>
</dbReference>
<dbReference type="GeneID" id="89975823"/>
<feature type="region of interest" description="Disordered" evidence="1">
    <location>
        <begin position="675"/>
        <end position="695"/>
    </location>
</feature>
<dbReference type="Proteomes" id="UP001358417">
    <property type="component" value="Unassembled WGS sequence"/>
</dbReference>
<protein>
    <recommendedName>
        <fullName evidence="6">Ataxin-2 C-terminal domain-containing protein</fullName>
    </recommendedName>
</protein>
<dbReference type="InterPro" id="IPR056687">
    <property type="entry name" value="DUF7785"/>
</dbReference>
<name>A0AAV9NKP0_9EURO</name>
<dbReference type="Pfam" id="PF25009">
    <property type="entry name" value="DUF7785"/>
    <property type="match status" value="1"/>
</dbReference>
<gene>
    <name evidence="4" type="ORF">LTR84_007658</name>
</gene>
<feature type="compositionally biased region" description="Polar residues" evidence="1">
    <location>
        <begin position="328"/>
        <end position="337"/>
    </location>
</feature>
<keyword evidence="5" id="KW-1185">Reference proteome</keyword>
<dbReference type="AlphaFoldDB" id="A0AAV9NKP0"/>
<reference evidence="4 5" key="1">
    <citation type="submission" date="2023-08" db="EMBL/GenBank/DDBJ databases">
        <title>Black Yeasts Isolated from many extreme environments.</title>
        <authorList>
            <person name="Coleine C."/>
            <person name="Stajich J.E."/>
            <person name="Selbmann L."/>
        </authorList>
    </citation>
    <scope>NUCLEOTIDE SEQUENCE [LARGE SCALE GENOMIC DNA]</scope>
    <source>
        <strain evidence="4 5">CCFEE 5792</strain>
    </source>
</reference>
<dbReference type="RefSeq" id="XP_064710213.1">
    <property type="nucleotide sequence ID" value="XM_064851210.1"/>
</dbReference>
<organism evidence="4 5">
    <name type="scientific">Exophiala bonariae</name>
    <dbReference type="NCBI Taxonomy" id="1690606"/>
    <lineage>
        <taxon>Eukaryota</taxon>
        <taxon>Fungi</taxon>
        <taxon>Dikarya</taxon>
        <taxon>Ascomycota</taxon>
        <taxon>Pezizomycotina</taxon>
        <taxon>Eurotiomycetes</taxon>
        <taxon>Chaetothyriomycetidae</taxon>
        <taxon>Chaetothyriales</taxon>
        <taxon>Herpotrichiellaceae</taxon>
        <taxon>Exophiala</taxon>
    </lineage>
</organism>
<comment type="caution">
    <text evidence="4">The sequence shown here is derived from an EMBL/GenBank/DDBJ whole genome shotgun (WGS) entry which is preliminary data.</text>
</comment>